<dbReference type="OrthoDB" id="1933309at2759"/>
<evidence type="ECO:0000313" key="3">
    <source>
        <dbReference type="Proteomes" id="UP000623129"/>
    </source>
</evidence>
<dbReference type="AlphaFoldDB" id="A0A833RJA6"/>
<dbReference type="EMBL" id="SWLB01000001">
    <property type="protein sequence ID" value="KAF3341702.1"/>
    <property type="molecule type" value="Genomic_DNA"/>
</dbReference>
<dbReference type="PANTHER" id="PTHR37198:SF1">
    <property type="entry name" value="NUCLEOLIN"/>
    <property type="match status" value="1"/>
</dbReference>
<organism evidence="2 3">
    <name type="scientific">Carex littledalei</name>
    <dbReference type="NCBI Taxonomy" id="544730"/>
    <lineage>
        <taxon>Eukaryota</taxon>
        <taxon>Viridiplantae</taxon>
        <taxon>Streptophyta</taxon>
        <taxon>Embryophyta</taxon>
        <taxon>Tracheophyta</taxon>
        <taxon>Spermatophyta</taxon>
        <taxon>Magnoliopsida</taxon>
        <taxon>Liliopsida</taxon>
        <taxon>Poales</taxon>
        <taxon>Cyperaceae</taxon>
        <taxon>Cyperoideae</taxon>
        <taxon>Cariceae</taxon>
        <taxon>Carex</taxon>
        <taxon>Carex subgen. Euthyceras</taxon>
    </lineage>
</organism>
<keyword evidence="1" id="KW-1133">Transmembrane helix</keyword>
<protein>
    <submittedName>
        <fullName evidence="2">Uncharacterized protein</fullName>
    </submittedName>
</protein>
<feature type="transmembrane region" description="Helical" evidence="1">
    <location>
        <begin position="31"/>
        <end position="49"/>
    </location>
</feature>
<keyword evidence="1" id="KW-0472">Membrane</keyword>
<gene>
    <name evidence="2" type="ORF">FCM35_KLT00340</name>
</gene>
<proteinExistence type="predicted"/>
<name>A0A833RJA6_9POAL</name>
<sequence>MEQEIQSEESEQENQQNYKQDKEWGRWVGSIVRKVAIVGATAVAAPVVIPPVIVLSTLGGAFCVPFGVYLGTVALTDKFMNYLLPEEQLEEEPNEELDAWFDEENEDNQVACTEEEIWQQIELIRAIIGYKDPLHTSCLEELRAIFIFIGIEFPFDSNILVGCVDLRDNIQLLKSFIGVE</sequence>
<keyword evidence="1" id="KW-0812">Transmembrane</keyword>
<dbReference type="Proteomes" id="UP000623129">
    <property type="component" value="Unassembled WGS sequence"/>
</dbReference>
<accession>A0A833RJA6</accession>
<dbReference type="PANTHER" id="PTHR37198">
    <property type="entry name" value="NUCLEOLIN"/>
    <property type="match status" value="1"/>
</dbReference>
<keyword evidence="3" id="KW-1185">Reference proteome</keyword>
<evidence type="ECO:0000313" key="2">
    <source>
        <dbReference type="EMBL" id="KAF3341702.1"/>
    </source>
</evidence>
<feature type="transmembrane region" description="Helical" evidence="1">
    <location>
        <begin position="55"/>
        <end position="75"/>
    </location>
</feature>
<evidence type="ECO:0000256" key="1">
    <source>
        <dbReference type="SAM" id="Phobius"/>
    </source>
</evidence>
<reference evidence="2" key="1">
    <citation type="submission" date="2020-01" db="EMBL/GenBank/DDBJ databases">
        <title>Genome sequence of Kobresia littledalei, the first chromosome-level genome in the family Cyperaceae.</title>
        <authorList>
            <person name="Qu G."/>
        </authorList>
    </citation>
    <scope>NUCLEOTIDE SEQUENCE</scope>
    <source>
        <strain evidence="2">C.B.Clarke</strain>
        <tissue evidence="2">Leaf</tissue>
    </source>
</reference>
<comment type="caution">
    <text evidence="2">The sequence shown here is derived from an EMBL/GenBank/DDBJ whole genome shotgun (WGS) entry which is preliminary data.</text>
</comment>